<dbReference type="Gene3D" id="2.40.110.20">
    <property type="match status" value="1"/>
</dbReference>
<gene>
    <name evidence="8" type="ORF">EMCG_04139</name>
</gene>
<dbReference type="OrthoDB" id="10251155at2759"/>
<evidence type="ECO:0008006" key="10">
    <source>
        <dbReference type="Google" id="ProtNLM"/>
    </source>
</evidence>
<feature type="domain" description="Adaptive response protein AidB N-terminal" evidence="7">
    <location>
        <begin position="22"/>
        <end position="163"/>
    </location>
</feature>
<dbReference type="PANTHER" id="PTHR42707:SF2">
    <property type="entry name" value="ACD11 DEHYDROGENASE"/>
    <property type="match status" value="1"/>
</dbReference>
<evidence type="ECO:0000259" key="7">
    <source>
        <dbReference type="Pfam" id="PF18158"/>
    </source>
</evidence>
<comment type="similarity">
    <text evidence="1 4">Belongs to the acyl-CoA dehydrogenase family.</text>
</comment>
<keyword evidence="4" id="KW-0560">Oxidoreductase</keyword>
<dbReference type="SUPFAM" id="SSF47203">
    <property type="entry name" value="Acyl-CoA dehydrogenase C-terminal domain-like"/>
    <property type="match status" value="1"/>
</dbReference>
<name>A0A0G2J7U9_9EURO</name>
<evidence type="ECO:0000256" key="1">
    <source>
        <dbReference type="ARBA" id="ARBA00009347"/>
    </source>
</evidence>
<dbReference type="InterPro" id="IPR041504">
    <property type="entry name" value="AidB_N"/>
</dbReference>
<feature type="domain" description="Acyl-CoA dehydrogenase/oxidase C-terminal" evidence="5">
    <location>
        <begin position="320"/>
        <end position="496"/>
    </location>
</feature>
<dbReference type="Pfam" id="PF02770">
    <property type="entry name" value="Acyl-CoA_dh_M"/>
    <property type="match status" value="1"/>
</dbReference>
<dbReference type="Pfam" id="PF00441">
    <property type="entry name" value="Acyl-CoA_dh_1"/>
    <property type="match status" value="1"/>
</dbReference>
<dbReference type="InterPro" id="IPR052904">
    <property type="entry name" value="Acyl-CoA_dehydrogenase-like"/>
</dbReference>
<keyword evidence="2 4" id="KW-0285">Flavoprotein</keyword>
<dbReference type="SUPFAM" id="SSF56645">
    <property type="entry name" value="Acyl-CoA dehydrogenase NM domain-like"/>
    <property type="match status" value="1"/>
</dbReference>
<feature type="domain" description="Acyl-CoA oxidase/dehydrogenase middle" evidence="6">
    <location>
        <begin position="192"/>
        <end position="310"/>
    </location>
</feature>
<evidence type="ECO:0000313" key="9">
    <source>
        <dbReference type="Proteomes" id="UP000034164"/>
    </source>
</evidence>
<reference evidence="9" key="1">
    <citation type="journal article" date="2015" name="PLoS Genet.">
        <title>The dynamic genome and transcriptome of the human fungal pathogen Blastomyces and close relative Emmonsia.</title>
        <authorList>
            <person name="Munoz J.F."/>
            <person name="Gauthier G.M."/>
            <person name="Desjardins C.A."/>
            <person name="Gallo J.E."/>
            <person name="Holder J."/>
            <person name="Sullivan T.D."/>
            <person name="Marty A.J."/>
            <person name="Carmen J.C."/>
            <person name="Chen Z."/>
            <person name="Ding L."/>
            <person name="Gujja S."/>
            <person name="Magrini V."/>
            <person name="Misas E."/>
            <person name="Mitreva M."/>
            <person name="Priest M."/>
            <person name="Saif S."/>
            <person name="Whiston E.A."/>
            <person name="Young S."/>
            <person name="Zeng Q."/>
            <person name="Goldman W.E."/>
            <person name="Mardis E.R."/>
            <person name="Taylor J.W."/>
            <person name="McEwen J.G."/>
            <person name="Clay O.K."/>
            <person name="Klein B.S."/>
            <person name="Cuomo C.A."/>
        </authorList>
    </citation>
    <scope>NUCLEOTIDE SEQUENCE [LARGE SCALE GENOMIC DNA]</scope>
    <source>
        <strain evidence="9">UAMH 3008</strain>
    </source>
</reference>
<organism evidence="8 9">
    <name type="scientific">[Emmonsia] crescens</name>
    <dbReference type="NCBI Taxonomy" id="73230"/>
    <lineage>
        <taxon>Eukaryota</taxon>
        <taxon>Fungi</taxon>
        <taxon>Dikarya</taxon>
        <taxon>Ascomycota</taxon>
        <taxon>Pezizomycotina</taxon>
        <taxon>Eurotiomycetes</taxon>
        <taxon>Eurotiomycetidae</taxon>
        <taxon>Onygenales</taxon>
        <taxon>Ajellomycetaceae</taxon>
        <taxon>Emergomyces</taxon>
    </lineage>
</organism>
<dbReference type="EMBL" id="LCZI01001320">
    <property type="protein sequence ID" value="KKZ61266.1"/>
    <property type="molecule type" value="Genomic_DNA"/>
</dbReference>
<evidence type="ECO:0000256" key="2">
    <source>
        <dbReference type="ARBA" id="ARBA00022630"/>
    </source>
</evidence>
<evidence type="ECO:0000313" key="8">
    <source>
        <dbReference type="EMBL" id="KKZ61266.1"/>
    </source>
</evidence>
<dbReference type="PANTHER" id="PTHR42707">
    <property type="entry name" value="ACYL-COA DEHYDROGENASE"/>
    <property type="match status" value="1"/>
</dbReference>
<accession>A0A0G2J7U9</accession>
<dbReference type="Pfam" id="PF18158">
    <property type="entry name" value="AidB_N"/>
    <property type="match status" value="1"/>
</dbReference>
<evidence type="ECO:0000259" key="5">
    <source>
        <dbReference type="Pfam" id="PF00441"/>
    </source>
</evidence>
<keyword evidence="3 4" id="KW-0274">FAD</keyword>
<protein>
    <recommendedName>
        <fullName evidence="10">Acyl-CoA dehydrogenase</fullName>
    </recommendedName>
</protein>
<dbReference type="Proteomes" id="UP000034164">
    <property type="component" value="Unassembled WGS sequence"/>
</dbReference>
<dbReference type="InterPro" id="IPR009100">
    <property type="entry name" value="AcylCoA_DH/oxidase_NM_dom_sf"/>
</dbReference>
<sequence>MEPSSATKGFFQSSPTIPPQYLEDAALRRIISLYLPSPTPSSIEEDLSRFSRLVLSRSHMAHAADAERNQPYLRPLSTFGVENNQDPLVTSEGWRKLQAIGIEEGIVGLAYADTQSQNGGNTGSQLNNRAYQFVKHHLWTASAALATCPSAMTDGAAKLLGRHLNDADGAIFEEARNRLISRDPNVAWTSGQWMTERKGGSDVRGTETVARKLSAAQQSTSIGVDSLGYPLGPWQLDGFKWFSSATDANMAIMLAKTSPDGEISAFYAPLRRKIPGGAEGETELNGVKIQRLKNKLGTKTLPTAELELKGMRGYLIGKEGEGVKEISIILNITRVHNMSGAVGGWGRSLAISRAYAKVRIARGKPLTDMPAHVRALARDHVMYRGQLHLAHLVASLLGISEGQDSRLTQATRASILPTNAQQSSALLRLLTPMAKAQTALRSISGVRACMENLGGIGYLENEDPLLNIARIFRDVCVLSIWEGTTDIMADDVVRVIKSRQGPTIITAVGQWITTGLAIASKHSFEVEGEAIQRAWTQWLQSTETKDKEQLKWEGRDLLVELENVVCGLLLILDAARDNDPIAREIARRWALKDQATYSSWEVEAAWDKRIVFGDEAAATARL</sequence>
<comment type="caution">
    <text evidence="8">The sequence shown here is derived from an EMBL/GenBank/DDBJ whole genome shotgun (WGS) entry which is preliminary data.</text>
</comment>
<dbReference type="InterPro" id="IPR006091">
    <property type="entry name" value="Acyl-CoA_Oxase/DH_mid-dom"/>
</dbReference>
<dbReference type="InterPro" id="IPR009075">
    <property type="entry name" value="AcylCo_DH/oxidase_C"/>
</dbReference>
<dbReference type="Gene3D" id="1.20.140.10">
    <property type="entry name" value="Butyryl-CoA Dehydrogenase, subunit A, domain 3"/>
    <property type="match status" value="1"/>
</dbReference>
<dbReference type="GO" id="GO:0003995">
    <property type="term" value="F:acyl-CoA dehydrogenase activity"/>
    <property type="evidence" value="ECO:0007669"/>
    <property type="project" value="TreeGrafter"/>
</dbReference>
<evidence type="ECO:0000256" key="3">
    <source>
        <dbReference type="ARBA" id="ARBA00022827"/>
    </source>
</evidence>
<proteinExistence type="inferred from homology"/>
<comment type="cofactor">
    <cofactor evidence="4">
        <name>FAD</name>
        <dbReference type="ChEBI" id="CHEBI:57692"/>
    </cofactor>
</comment>
<dbReference type="InterPro" id="IPR036250">
    <property type="entry name" value="AcylCo_DH-like_C"/>
</dbReference>
<evidence type="ECO:0000256" key="4">
    <source>
        <dbReference type="RuleBase" id="RU362125"/>
    </source>
</evidence>
<dbReference type="AlphaFoldDB" id="A0A0G2J7U9"/>
<evidence type="ECO:0000259" key="6">
    <source>
        <dbReference type="Pfam" id="PF02770"/>
    </source>
</evidence>
<dbReference type="VEuPathDB" id="FungiDB:EMCG_04139"/>